<sequence length="194" mass="20357">MLSAEDPCVEMDQAEPGWTCVASTRSGLGGGETVNPREAAEQARASMSLPAPALASSPAEDTVVHFPVWLWVDGADWEPVSATASVSAGSVTVTAVPQQLRWDMGDGTVLYCDGPGTVFDPARHDSQKPSPDCGHAYTRTSRNQPDSRFPVNATVSWTVEWTTSAGGGGTLDPLTTSASDSVRVREVHALVTDG</sequence>
<evidence type="ECO:0008006" key="4">
    <source>
        <dbReference type="Google" id="ProtNLM"/>
    </source>
</evidence>
<accession>A0ABX8C5M4</accession>
<reference evidence="3" key="1">
    <citation type="submission" date="2021-05" db="EMBL/GenBank/DDBJ databases">
        <title>Direct Submission.</title>
        <authorList>
            <person name="Li K."/>
            <person name="Gao J."/>
        </authorList>
    </citation>
    <scope>NUCLEOTIDE SEQUENCE [LARGE SCALE GENOMIC DNA]</scope>
    <source>
        <strain evidence="3">HDS12</strain>
    </source>
</reference>
<feature type="region of interest" description="Disordered" evidence="1">
    <location>
        <begin position="23"/>
        <end position="45"/>
    </location>
</feature>
<evidence type="ECO:0000313" key="3">
    <source>
        <dbReference type="Proteomes" id="UP000678016"/>
    </source>
</evidence>
<dbReference type="Proteomes" id="UP000678016">
    <property type="component" value="Chromosome"/>
</dbReference>
<name>A0ABX8C5M4_9ACTN</name>
<dbReference type="EMBL" id="CP074132">
    <property type="protein sequence ID" value="QUX29696.1"/>
    <property type="molecule type" value="Genomic_DNA"/>
</dbReference>
<evidence type="ECO:0000313" key="2">
    <source>
        <dbReference type="EMBL" id="QUX29696.1"/>
    </source>
</evidence>
<proteinExistence type="predicted"/>
<feature type="region of interest" description="Disordered" evidence="1">
    <location>
        <begin position="122"/>
        <end position="149"/>
    </location>
</feature>
<organism evidence="2 3">
    <name type="scientific">Nocardiopsis akebiae</name>
    <dbReference type="NCBI Taxonomy" id="2831968"/>
    <lineage>
        <taxon>Bacteria</taxon>
        <taxon>Bacillati</taxon>
        <taxon>Actinomycetota</taxon>
        <taxon>Actinomycetes</taxon>
        <taxon>Streptosporangiales</taxon>
        <taxon>Nocardiopsidaceae</taxon>
        <taxon>Nocardiopsis</taxon>
    </lineage>
</organism>
<protein>
    <recommendedName>
        <fullName evidence="4">ATP/GTP-binding protein</fullName>
    </recommendedName>
</protein>
<evidence type="ECO:0000256" key="1">
    <source>
        <dbReference type="SAM" id="MobiDB-lite"/>
    </source>
</evidence>
<keyword evidence="3" id="KW-1185">Reference proteome</keyword>
<gene>
    <name evidence="2" type="ORF">KGD83_03725</name>
</gene>